<dbReference type="EMBL" id="PKUR01000003">
    <property type="protein sequence ID" value="PLW85594.1"/>
    <property type="molecule type" value="Genomic_DNA"/>
</dbReference>
<comment type="similarity">
    <text evidence="1">Belongs to the ATP-dependent AMP-binding enzyme family.</text>
</comment>
<feature type="domain" description="AMP-dependent synthetase/ligase" evidence="3">
    <location>
        <begin position="39"/>
        <end position="397"/>
    </location>
</feature>
<dbReference type="PROSITE" id="PS00455">
    <property type="entry name" value="AMP_BINDING"/>
    <property type="match status" value="1"/>
</dbReference>
<dbReference type="InterPro" id="IPR025110">
    <property type="entry name" value="AMP-bd_C"/>
</dbReference>
<dbReference type="SUPFAM" id="SSF56801">
    <property type="entry name" value="Acetyl-CoA synthetase-like"/>
    <property type="match status" value="1"/>
</dbReference>
<dbReference type="InterPro" id="IPR045851">
    <property type="entry name" value="AMP-bd_C_sf"/>
</dbReference>
<dbReference type="GO" id="GO:0006631">
    <property type="term" value="P:fatty acid metabolic process"/>
    <property type="evidence" value="ECO:0007669"/>
    <property type="project" value="TreeGrafter"/>
</dbReference>
<protein>
    <submittedName>
        <fullName evidence="5">2,3-dihydroxybenzoate-AMP ligase</fullName>
    </submittedName>
</protein>
<evidence type="ECO:0000313" key="6">
    <source>
        <dbReference type="Proteomes" id="UP000235162"/>
    </source>
</evidence>
<dbReference type="Pfam" id="PF13193">
    <property type="entry name" value="AMP-binding_C"/>
    <property type="match status" value="1"/>
</dbReference>
<gene>
    <name evidence="5" type="ORF">C0029_13325</name>
</gene>
<sequence length="535" mass="57632">MNTTAEQRINTLTAAGLWGEQTLQGLLAEHASDRGTRLAVRDQPNREALTGHLPVQMTWSELAAASDALAHQLTAAGIGEGDTVVVQLPNIVELVVVYYAVAKMGAVVSPVPVQYAAHELQMLTGALQARAFISIERVRDVALADMARSALPAMPVLEFGRDLHLDATPVDAFAGPAPDANRTLSICWTSGTTGTPKGVPRSHNMWIATGRTSIAAGSMQADDVMLNPFPLVNMAALGGFLFPAAILGAAVVLHHPLDPGLFLAQMQDERITFTIAPPPLLNQLAKAPAMWQQFDFSALRRIGSGSAPLAPSMIATFERDYGKQIVNFYGSNEGISLFSTPEDAADPEVRASMFRRPGADALIETRVVDPGSGEEITAQGERGELLIRGATVFDGYFHHDNADVFDDQGFFRTGDLVEVCGDGQFYRIAGRCKDIINRGGMKISPVELDVALEHHPAVAEAAVCAYPDERLGEKICACLVLQADAEAPTLEALQAYLLEQGFAKFKLPERLQMLEQLPRNPLGKVQRFSLQESIS</sequence>
<evidence type="ECO:0000259" key="4">
    <source>
        <dbReference type="Pfam" id="PF13193"/>
    </source>
</evidence>
<dbReference type="Gene3D" id="3.30.300.30">
    <property type="match status" value="1"/>
</dbReference>
<accession>A0AAP8MDM2</accession>
<keyword evidence="2 5" id="KW-0436">Ligase</keyword>
<name>A0AAP8MDM2_9GAMM</name>
<feature type="domain" description="AMP-binding enzyme C-terminal" evidence="4">
    <location>
        <begin position="447"/>
        <end position="524"/>
    </location>
</feature>
<organism evidence="5 6">
    <name type="scientific">Halioglobus japonicus</name>
    <dbReference type="NCBI Taxonomy" id="930805"/>
    <lineage>
        <taxon>Bacteria</taxon>
        <taxon>Pseudomonadati</taxon>
        <taxon>Pseudomonadota</taxon>
        <taxon>Gammaproteobacteria</taxon>
        <taxon>Cellvibrionales</taxon>
        <taxon>Halieaceae</taxon>
        <taxon>Halioglobus</taxon>
    </lineage>
</organism>
<reference evidence="5 6" key="1">
    <citation type="submission" date="2018-01" db="EMBL/GenBank/DDBJ databases">
        <title>The draft genome sequence of Halioglobus japonicus S1-36.</title>
        <authorList>
            <person name="Du Z.-J."/>
            <person name="Shi M.-J."/>
        </authorList>
    </citation>
    <scope>NUCLEOTIDE SEQUENCE [LARGE SCALE GENOMIC DNA]</scope>
    <source>
        <strain evidence="5 6">S1-36</strain>
    </source>
</reference>
<dbReference type="Proteomes" id="UP000235162">
    <property type="component" value="Unassembled WGS sequence"/>
</dbReference>
<dbReference type="PANTHER" id="PTHR43201">
    <property type="entry name" value="ACYL-COA SYNTHETASE"/>
    <property type="match status" value="1"/>
</dbReference>
<dbReference type="RefSeq" id="WP_102106351.1">
    <property type="nucleotide sequence ID" value="NZ_BMYL01000003.1"/>
</dbReference>
<dbReference type="PANTHER" id="PTHR43201:SF5">
    <property type="entry name" value="MEDIUM-CHAIN ACYL-COA LIGASE ACSF2, MITOCHONDRIAL"/>
    <property type="match status" value="1"/>
</dbReference>
<evidence type="ECO:0000256" key="2">
    <source>
        <dbReference type="ARBA" id="ARBA00022598"/>
    </source>
</evidence>
<dbReference type="InterPro" id="IPR020845">
    <property type="entry name" value="AMP-binding_CS"/>
</dbReference>
<dbReference type="Pfam" id="PF00501">
    <property type="entry name" value="AMP-binding"/>
    <property type="match status" value="1"/>
</dbReference>
<comment type="caution">
    <text evidence="5">The sequence shown here is derived from an EMBL/GenBank/DDBJ whole genome shotgun (WGS) entry which is preliminary data.</text>
</comment>
<dbReference type="InterPro" id="IPR042099">
    <property type="entry name" value="ANL_N_sf"/>
</dbReference>
<evidence type="ECO:0000313" key="5">
    <source>
        <dbReference type="EMBL" id="PLW85594.1"/>
    </source>
</evidence>
<dbReference type="AlphaFoldDB" id="A0AAP8MDM2"/>
<evidence type="ECO:0000256" key="1">
    <source>
        <dbReference type="ARBA" id="ARBA00006432"/>
    </source>
</evidence>
<dbReference type="InterPro" id="IPR000873">
    <property type="entry name" value="AMP-dep_synth/lig_dom"/>
</dbReference>
<dbReference type="Gene3D" id="3.40.50.12780">
    <property type="entry name" value="N-terminal domain of ligase-like"/>
    <property type="match status" value="1"/>
</dbReference>
<keyword evidence="6" id="KW-1185">Reference proteome</keyword>
<proteinExistence type="inferred from homology"/>
<dbReference type="GO" id="GO:0031956">
    <property type="term" value="F:medium-chain fatty acid-CoA ligase activity"/>
    <property type="evidence" value="ECO:0007669"/>
    <property type="project" value="TreeGrafter"/>
</dbReference>
<evidence type="ECO:0000259" key="3">
    <source>
        <dbReference type="Pfam" id="PF00501"/>
    </source>
</evidence>